<dbReference type="PROSITE" id="PS51379">
    <property type="entry name" value="4FE4S_FER_2"/>
    <property type="match status" value="1"/>
</dbReference>
<keyword evidence="6" id="KW-1185">Reference proteome</keyword>
<dbReference type="Gene3D" id="3.30.70.20">
    <property type="match status" value="1"/>
</dbReference>
<dbReference type="EC" id="1.2.7.8" evidence="3"/>
<dbReference type="CDD" id="cd07034">
    <property type="entry name" value="TPP_PYR_PFOR_IOR-alpha_like"/>
    <property type="match status" value="1"/>
</dbReference>
<comment type="catalytic activity">
    <reaction evidence="3">
        <text>indole-3-pyruvate + 2 oxidized [2Fe-2S]-[ferredoxin] + CoA = (indol-3-yl)acetyl-CoA + 2 reduced [2Fe-2S]-[ferredoxin] + CO2 + H(+)</text>
        <dbReference type="Rhea" id="RHEA:12645"/>
        <dbReference type="Rhea" id="RHEA-COMP:10000"/>
        <dbReference type="Rhea" id="RHEA-COMP:10001"/>
        <dbReference type="ChEBI" id="CHEBI:15378"/>
        <dbReference type="ChEBI" id="CHEBI:16526"/>
        <dbReference type="ChEBI" id="CHEBI:17640"/>
        <dbReference type="ChEBI" id="CHEBI:33737"/>
        <dbReference type="ChEBI" id="CHEBI:33738"/>
        <dbReference type="ChEBI" id="CHEBI:57271"/>
        <dbReference type="ChEBI" id="CHEBI:57287"/>
        <dbReference type="EC" id="1.2.7.8"/>
    </reaction>
</comment>
<dbReference type="AlphaFoldDB" id="A0A5K7YIB5"/>
<keyword evidence="3" id="KW-0249">Electron transport</keyword>
<dbReference type="GO" id="GO:0043805">
    <property type="term" value="F:indolepyruvate ferredoxin oxidoreductase activity"/>
    <property type="evidence" value="ECO:0007669"/>
    <property type="project" value="UniProtKB-UniRule"/>
</dbReference>
<keyword evidence="3" id="KW-0004">4Fe-4S</keyword>
<comment type="function">
    <text evidence="3">Catalyzes the ferredoxin-dependent oxidative decarboxylation of arylpyruvates.</text>
</comment>
<dbReference type="InterPro" id="IPR029061">
    <property type="entry name" value="THDP-binding"/>
</dbReference>
<evidence type="ECO:0000313" key="6">
    <source>
        <dbReference type="Proteomes" id="UP000427906"/>
    </source>
</evidence>
<dbReference type="SUPFAM" id="SSF54862">
    <property type="entry name" value="4Fe-4S ferredoxins"/>
    <property type="match status" value="1"/>
</dbReference>
<evidence type="ECO:0000256" key="1">
    <source>
        <dbReference type="ARBA" id="ARBA00022723"/>
    </source>
</evidence>
<keyword evidence="5" id="KW-0670">Pyruvate</keyword>
<keyword evidence="3" id="KW-0813">Transport</keyword>
<proteinExistence type="predicted"/>
<dbReference type="GO" id="GO:0044281">
    <property type="term" value="P:small molecule metabolic process"/>
    <property type="evidence" value="ECO:0007669"/>
    <property type="project" value="UniProtKB-ARBA"/>
</dbReference>
<keyword evidence="3" id="KW-0411">Iron-sulfur</keyword>
<evidence type="ECO:0000259" key="4">
    <source>
        <dbReference type="PROSITE" id="PS51379"/>
    </source>
</evidence>
<dbReference type="InterPro" id="IPR017896">
    <property type="entry name" value="4Fe4S_Fe-S-bd"/>
</dbReference>
<dbReference type="InterPro" id="IPR011766">
    <property type="entry name" value="TPP_enzyme_TPP-bd"/>
</dbReference>
<dbReference type="InterPro" id="IPR045025">
    <property type="entry name" value="HACL1-like"/>
</dbReference>
<accession>A0A5K7YIB5</accession>
<evidence type="ECO:0000256" key="2">
    <source>
        <dbReference type="ARBA" id="ARBA00023002"/>
    </source>
</evidence>
<keyword evidence="1 3" id="KW-0479">Metal-binding</keyword>
<keyword evidence="2 3" id="KW-0560">Oxidoreductase</keyword>
<evidence type="ECO:0000256" key="3">
    <source>
        <dbReference type="PIRNR" id="PIRNR006439"/>
    </source>
</evidence>
<dbReference type="OrthoDB" id="9804603at2"/>
<name>A0A5K7YIB5_9BACT</name>
<sequence length="630" mass="68757">MKKMGDMLLRRDAFSEIVMGNTAIVRAMVEAGTRVVSAYPGSPTPEIATAIQAIPVPDRPFYFEFSTNEKVATELAYGAAVNGHLSTVFFKSVGLNVAADTFVQLSLMNIIGGMVVILGDDPGANSSQNEQDNRHYALMSYTPVLEPADPSEVYRFYLEAARLSQRHRMPVILRLTTHVCHAKEKVAFGPWNPGKPDDTPRFDPANGPYIPITALAIEQKRTALARLARVREHAESTGLTRLVDAGNPKRGVITMGLPFLSLMEVLEGADEKPDILKLAYVHPLPRRQIIRFLSSHQEIKILEELDDVLENQIKAIAFDEGLQVIISGKAEPQDWIGEYTPDKVQQVLSSVWPDMTAPQPAAAAADPAPHRPAQMCPGCGHRSAFHAIKQALSPTDITVADIGCHTLGFLPPYEMGQLLMCMGASPAMGSGLRLFNTSRKVVAFMGDSTFFHAALPGITNAIFNRHPITLILMENGTTAMTGHQDHPASGKNINRATDKIPVRQVLEGLGVKHIFEVDTYQQAKLIERVTEATGIEEFSVVIARHPCMLKFTREQRRKPGFQQKHVEIDQAVCERIHTCVQTFGCPTFTRDADGRVTVNTDLCIGDGSCIQTCPSGAIVPAGKKGKGGAA</sequence>
<dbReference type="KEGG" id="dalk:DSCA_04210"/>
<dbReference type="RefSeq" id="WP_155314852.1">
    <property type="nucleotide sequence ID" value="NZ_AP021874.1"/>
</dbReference>
<dbReference type="PANTHER" id="PTHR43710:SF7">
    <property type="entry name" value="INDOLEPYRUVATE OXIDOREDUCTASE SUBUNIT IORA"/>
    <property type="match status" value="1"/>
</dbReference>
<dbReference type="Gene3D" id="3.40.50.970">
    <property type="match status" value="2"/>
</dbReference>
<dbReference type="GO" id="GO:0051539">
    <property type="term" value="F:4 iron, 4 sulfur cluster binding"/>
    <property type="evidence" value="ECO:0007669"/>
    <property type="project" value="UniProtKB-UniRule"/>
</dbReference>
<dbReference type="FunFam" id="3.40.50.970:FF:000039">
    <property type="entry name" value="Indolepyruvate oxidoreductase subunit IorA"/>
    <property type="match status" value="1"/>
</dbReference>
<feature type="domain" description="4Fe-4S ferredoxin-type" evidence="4">
    <location>
        <begin position="594"/>
        <end position="623"/>
    </location>
</feature>
<dbReference type="SUPFAM" id="SSF52518">
    <property type="entry name" value="Thiamin diphosphate-binding fold (THDP-binding)"/>
    <property type="match status" value="2"/>
</dbReference>
<reference evidence="5 6" key="1">
    <citation type="submission" date="2019-11" db="EMBL/GenBank/DDBJ databases">
        <title>Comparative genomics of hydrocarbon-degrading Desulfosarcina strains.</title>
        <authorList>
            <person name="Watanabe M."/>
            <person name="Kojima H."/>
            <person name="Fukui M."/>
        </authorList>
    </citation>
    <scope>NUCLEOTIDE SEQUENCE [LARGE SCALE GENOMIC DNA]</scope>
    <source>
        <strain evidence="5 6">PL12</strain>
    </source>
</reference>
<evidence type="ECO:0000313" key="5">
    <source>
        <dbReference type="EMBL" id="BBO66491.1"/>
    </source>
</evidence>
<gene>
    <name evidence="5" type="ORF">DSCA_04210</name>
</gene>
<dbReference type="PANTHER" id="PTHR43710">
    <property type="entry name" value="2-HYDROXYACYL-COA LYASE"/>
    <property type="match status" value="1"/>
</dbReference>
<dbReference type="Pfam" id="PF01855">
    <property type="entry name" value="POR_N"/>
    <property type="match status" value="1"/>
</dbReference>
<dbReference type="Pfam" id="PF02775">
    <property type="entry name" value="TPP_enzyme_C"/>
    <property type="match status" value="1"/>
</dbReference>
<dbReference type="InterPro" id="IPR017721">
    <property type="entry name" value="IorA"/>
</dbReference>
<dbReference type="GO" id="GO:0046872">
    <property type="term" value="F:metal ion binding"/>
    <property type="evidence" value="ECO:0007669"/>
    <property type="project" value="UniProtKB-UniRule"/>
</dbReference>
<comment type="cofactor">
    <cofactor evidence="3">
        <name>[4Fe-4S] cluster</name>
        <dbReference type="ChEBI" id="CHEBI:49883"/>
    </cofactor>
    <text evidence="3">Binds 2 [4Fe-4S] clusters. In this family the first cluster has a non-standard and varying [4Fe-4S] binding motif CX(2)CX(2)CX(4-5)CP.</text>
</comment>
<keyword evidence="3" id="KW-0408">Iron</keyword>
<dbReference type="GO" id="GO:0030976">
    <property type="term" value="F:thiamine pyrophosphate binding"/>
    <property type="evidence" value="ECO:0007669"/>
    <property type="project" value="InterPro"/>
</dbReference>
<dbReference type="Pfam" id="PF00037">
    <property type="entry name" value="Fer4"/>
    <property type="match status" value="1"/>
</dbReference>
<dbReference type="Proteomes" id="UP000427906">
    <property type="component" value="Chromosome"/>
</dbReference>
<protein>
    <recommendedName>
        <fullName evidence="3">Indolepyruvate oxidoreductase subunit IorA</fullName>
        <shortName evidence="3">IOR</shortName>
        <ecNumber evidence="3">1.2.7.8</ecNumber>
    </recommendedName>
    <alternativeName>
        <fullName evidence="3">Indolepyruvate ferredoxin oxidoreductase subunit alpha</fullName>
    </alternativeName>
</protein>
<organism evidence="5 6">
    <name type="scientific">Desulfosarcina alkanivorans</name>
    <dbReference type="NCBI Taxonomy" id="571177"/>
    <lineage>
        <taxon>Bacteria</taxon>
        <taxon>Pseudomonadati</taxon>
        <taxon>Thermodesulfobacteriota</taxon>
        <taxon>Desulfobacteria</taxon>
        <taxon>Desulfobacterales</taxon>
        <taxon>Desulfosarcinaceae</taxon>
        <taxon>Desulfosarcina</taxon>
    </lineage>
</organism>
<dbReference type="CDD" id="cd02008">
    <property type="entry name" value="TPP_IOR_alpha"/>
    <property type="match status" value="1"/>
</dbReference>
<dbReference type="InterPro" id="IPR002880">
    <property type="entry name" value="Pyrv_Fd/Flavodoxin_OxRdtase_N"/>
</dbReference>
<dbReference type="PIRSF" id="PIRSF006439">
    <property type="entry name" value="Indolepyruvate_ferr_oxidored"/>
    <property type="match status" value="1"/>
</dbReference>
<dbReference type="EMBL" id="AP021874">
    <property type="protein sequence ID" value="BBO66491.1"/>
    <property type="molecule type" value="Genomic_DNA"/>
</dbReference>